<keyword evidence="1" id="KW-0812">Transmembrane</keyword>
<organism evidence="2 3">
    <name type="scientific">Dothistroma septosporum (strain NZE10 / CBS 128990)</name>
    <name type="common">Red band needle blight fungus</name>
    <name type="synonym">Mycosphaerella pini</name>
    <dbReference type="NCBI Taxonomy" id="675120"/>
    <lineage>
        <taxon>Eukaryota</taxon>
        <taxon>Fungi</taxon>
        <taxon>Dikarya</taxon>
        <taxon>Ascomycota</taxon>
        <taxon>Pezizomycotina</taxon>
        <taxon>Dothideomycetes</taxon>
        <taxon>Dothideomycetidae</taxon>
        <taxon>Mycosphaerellales</taxon>
        <taxon>Mycosphaerellaceae</taxon>
        <taxon>Dothistroma</taxon>
    </lineage>
</organism>
<keyword evidence="3" id="KW-1185">Reference proteome</keyword>
<dbReference type="AlphaFoldDB" id="M2YIL3"/>
<proteinExistence type="predicted"/>
<reference evidence="3" key="1">
    <citation type="journal article" date="2012" name="PLoS Genet.">
        <title>The genomes of the fungal plant pathogens Cladosporium fulvum and Dothistroma septosporum reveal adaptation to different hosts and lifestyles but also signatures of common ancestry.</title>
        <authorList>
            <person name="de Wit P.J.G.M."/>
            <person name="van der Burgt A."/>
            <person name="Oekmen B."/>
            <person name="Stergiopoulos I."/>
            <person name="Abd-Elsalam K.A."/>
            <person name="Aerts A.L."/>
            <person name="Bahkali A.H."/>
            <person name="Beenen H.G."/>
            <person name="Chettri P."/>
            <person name="Cox M.P."/>
            <person name="Datema E."/>
            <person name="de Vries R.P."/>
            <person name="Dhillon B."/>
            <person name="Ganley A.R."/>
            <person name="Griffiths S.A."/>
            <person name="Guo Y."/>
            <person name="Hamelin R.C."/>
            <person name="Henrissat B."/>
            <person name="Kabir M.S."/>
            <person name="Jashni M.K."/>
            <person name="Kema G."/>
            <person name="Klaubauf S."/>
            <person name="Lapidus A."/>
            <person name="Levasseur A."/>
            <person name="Lindquist E."/>
            <person name="Mehrabi R."/>
            <person name="Ohm R.A."/>
            <person name="Owen T.J."/>
            <person name="Salamov A."/>
            <person name="Schwelm A."/>
            <person name="Schijlen E."/>
            <person name="Sun H."/>
            <person name="van den Burg H.A."/>
            <person name="van Ham R.C.H.J."/>
            <person name="Zhang S."/>
            <person name="Goodwin S.B."/>
            <person name="Grigoriev I.V."/>
            <person name="Collemare J."/>
            <person name="Bradshaw R.E."/>
        </authorList>
    </citation>
    <scope>NUCLEOTIDE SEQUENCE [LARGE SCALE GENOMIC DNA]</scope>
    <source>
        <strain evidence="3">NZE10 / CBS 128990</strain>
    </source>
</reference>
<reference evidence="2 3" key="2">
    <citation type="journal article" date="2012" name="PLoS Pathog.">
        <title>Diverse lifestyles and strategies of plant pathogenesis encoded in the genomes of eighteen Dothideomycetes fungi.</title>
        <authorList>
            <person name="Ohm R.A."/>
            <person name="Feau N."/>
            <person name="Henrissat B."/>
            <person name="Schoch C.L."/>
            <person name="Horwitz B.A."/>
            <person name="Barry K.W."/>
            <person name="Condon B.J."/>
            <person name="Copeland A.C."/>
            <person name="Dhillon B."/>
            <person name="Glaser F."/>
            <person name="Hesse C.N."/>
            <person name="Kosti I."/>
            <person name="LaButti K."/>
            <person name="Lindquist E.A."/>
            <person name="Lucas S."/>
            <person name="Salamov A.A."/>
            <person name="Bradshaw R.E."/>
            <person name="Ciuffetti L."/>
            <person name="Hamelin R.C."/>
            <person name="Kema G.H.J."/>
            <person name="Lawrence C."/>
            <person name="Scott J.A."/>
            <person name="Spatafora J.W."/>
            <person name="Turgeon B.G."/>
            <person name="de Wit P.J.G.M."/>
            <person name="Zhong S."/>
            <person name="Goodwin S.B."/>
            <person name="Grigoriev I.V."/>
        </authorList>
    </citation>
    <scope>NUCLEOTIDE SEQUENCE [LARGE SCALE GENOMIC DNA]</scope>
    <source>
        <strain evidence="3">NZE10 / CBS 128990</strain>
    </source>
</reference>
<accession>M2YIL3</accession>
<name>M2YIL3_DOTSN</name>
<dbReference type="HOGENOM" id="CLU_2922605_0_0_1"/>
<keyword evidence="1" id="KW-0472">Membrane</keyword>
<dbReference type="EMBL" id="KB446546">
    <property type="protein sequence ID" value="EME38785.1"/>
    <property type="molecule type" value="Genomic_DNA"/>
</dbReference>
<evidence type="ECO:0000313" key="3">
    <source>
        <dbReference type="Proteomes" id="UP000016933"/>
    </source>
</evidence>
<evidence type="ECO:0000313" key="2">
    <source>
        <dbReference type="EMBL" id="EME38785.1"/>
    </source>
</evidence>
<gene>
    <name evidence="2" type="ORF">DOTSEDRAFT_28989</name>
</gene>
<keyword evidence="1" id="KW-1133">Transmembrane helix</keyword>
<protein>
    <submittedName>
        <fullName evidence="2">Uncharacterized protein</fullName>
    </submittedName>
</protein>
<sequence>MANNPFSPHGSKGPIRSNAALILGFGIGGGLLYYLRFWGTHKGDVTKKVPPKASGPMGGSV</sequence>
<dbReference type="Proteomes" id="UP000016933">
    <property type="component" value="Unassembled WGS sequence"/>
</dbReference>
<feature type="transmembrane region" description="Helical" evidence="1">
    <location>
        <begin position="20"/>
        <end position="38"/>
    </location>
</feature>
<dbReference type="OMA" id="LRFWGTH"/>
<evidence type="ECO:0000256" key="1">
    <source>
        <dbReference type="SAM" id="Phobius"/>
    </source>
</evidence>